<protein>
    <submittedName>
        <fullName evidence="1">2-oxoglutarate oxidoreductase subunit KorA</fullName>
        <ecNumber evidence="1">1.2.7.3</ecNumber>
    </submittedName>
</protein>
<dbReference type="AlphaFoldDB" id="A0A5J4PBC1"/>
<reference evidence="1" key="1">
    <citation type="submission" date="2019-03" db="EMBL/GenBank/DDBJ databases">
        <title>Single cell metagenomics reveals metabolic interactions within the superorganism composed of flagellate Streblomastix strix and complex community of Bacteroidetes bacteria on its surface.</title>
        <authorList>
            <person name="Treitli S.C."/>
            <person name="Kolisko M."/>
            <person name="Husnik F."/>
            <person name="Keeling P."/>
            <person name="Hampl V."/>
        </authorList>
    </citation>
    <scope>NUCLEOTIDE SEQUENCE</scope>
    <source>
        <strain evidence="1">STM</strain>
    </source>
</reference>
<dbReference type="InterPro" id="IPR029061">
    <property type="entry name" value="THDP-binding"/>
</dbReference>
<sequence length="29" mass="3074">MAEEVVLMKGNEAIAHAAVRCGADGYFGY</sequence>
<dbReference type="EC" id="1.2.7.3" evidence="1"/>
<dbReference type="SUPFAM" id="SSF52518">
    <property type="entry name" value="Thiamin diphosphate-binding fold (THDP-binding)"/>
    <property type="match status" value="1"/>
</dbReference>
<dbReference type="EMBL" id="SNRY01010304">
    <property type="protein sequence ID" value="KAA6305934.1"/>
    <property type="molecule type" value="Genomic_DNA"/>
</dbReference>
<evidence type="ECO:0000313" key="1">
    <source>
        <dbReference type="EMBL" id="KAA6305934.1"/>
    </source>
</evidence>
<gene>
    <name evidence="1" type="ORF">EZS27_042410</name>
</gene>
<organism evidence="1">
    <name type="scientific">termite gut metagenome</name>
    <dbReference type="NCBI Taxonomy" id="433724"/>
    <lineage>
        <taxon>unclassified sequences</taxon>
        <taxon>metagenomes</taxon>
        <taxon>organismal metagenomes</taxon>
    </lineage>
</organism>
<feature type="non-terminal residue" evidence="1">
    <location>
        <position position="29"/>
    </location>
</feature>
<comment type="caution">
    <text evidence="1">The sequence shown here is derived from an EMBL/GenBank/DDBJ whole genome shotgun (WGS) entry which is preliminary data.</text>
</comment>
<accession>A0A5J4PBC1</accession>
<dbReference type="GO" id="GO:0047553">
    <property type="term" value="F:2-oxoglutarate synthase activity"/>
    <property type="evidence" value="ECO:0007669"/>
    <property type="project" value="UniProtKB-EC"/>
</dbReference>
<keyword evidence="1" id="KW-0560">Oxidoreductase</keyword>
<name>A0A5J4PBC1_9ZZZZ</name>
<proteinExistence type="predicted"/>